<keyword evidence="4" id="KW-1185">Reference proteome</keyword>
<evidence type="ECO:0000313" key="4">
    <source>
        <dbReference type="Proteomes" id="UP000231632"/>
    </source>
</evidence>
<dbReference type="InterPro" id="IPR012337">
    <property type="entry name" value="RNaseH-like_sf"/>
</dbReference>
<dbReference type="PANTHER" id="PTHR35004">
    <property type="entry name" value="TRANSPOSASE RV3428C-RELATED"/>
    <property type="match status" value="1"/>
</dbReference>
<dbReference type="PROSITE" id="PS50994">
    <property type="entry name" value="INTEGRASE"/>
    <property type="match status" value="1"/>
</dbReference>
<evidence type="ECO:0000313" key="3">
    <source>
        <dbReference type="EMBL" id="GAV21477.1"/>
    </source>
</evidence>
<gene>
    <name evidence="3" type="ORF">MMIC_P2472</name>
</gene>
<evidence type="ECO:0000259" key="2">
    <source>
        <dbReference type="PROSITE" id="PS50994"/>
    </source>
</evidence>
<dbReference type="Pfam" id="PF22483">
    <property type="entry name" value="Mu-transpos_C_2"/>
    <property type="match status" value="1"/>
</dbReference>
<dbReference type="RefSeq" id="WP_072660768.1">
    <property type="nucleotide sequence ID" value="NZ_BDFD01000045.1"/>
</dbReference>
<accession>A0A1L8CRE9</accession>
<feature type="domain" description="Integrase catalytic" evidence="2">
    <location>
        <begin position="121"/>
        <end position="296"/>
    </location>
</feature>
<comment type="caution">
    <text evidence="3">The sequence shown here is derived from an EMBL/GenBank/DDBJ whole genome shotgun (WGS) entry which is preliminary data.</text>
</comment>
<reference evidence="3 4" key="1">
    <citation type="journal article" date="2017" name="Arch. Microbiol.">
        <title>Mariprofundus micogutta sp. nov., a novel iron-oxidizing zetaproteobacterium isolated from a deep-sea hydrothermal field at the Bayonnaise knoll of the Izu-Ogasawara arc, and a description of Mariprofundales ord. nov. and Zetaproteobacteria classis nov.</title>
        <authorList>
            <person name="Makita H."/>
            <person name="Tanaka E."/>
            <person name="Mitsunobu S."/>
            <person name="Miyazaki M."/>
            <person name="Nunoura T."/>
            <person name="Uematsu K."/>
            <person name="Takaki Y."/>
            <person name="Nishi S."/>
            <person name="Shimamura S."/>
            <person name="Takai K."/>
        </authorList>
    </citation>
    <scope>NUCLEOTIDE SEQUENCE [LARGE SCALE GENOMIC DNA]</scope>
    <source>
        <strain evidence="3 4">ET2</strain>
    </source>
</reference>
<dbReference type="Gene3D" id="3.30.420.10">
    <property type="entry name" value="Ribonuclease H-like superfamily/Ribonuclease H"/>
    <property type="match status" value="1"/>
</dbReference>
<dbReference type="PANTHER" id="PTHR35004:SF7">
    <property type="entry name" value="INTEGRASE PROTEIN"/>
    <property type="match status" value="1"/>
</dbReference>
<dbReference type="STRING" id="1921010.MMIC_P2472"/>
<dbReference type="AlphaFoldDB" id="A0A1L8CRE9"/>
<dbReference type="InterPro" id="IPR001584">
    <property type="entry name" value="Integrase_cat-core"/>
</dbReference>
<proteinExistence type="inferred from homology"/>
<evidence type="ECO:0000256" key="1">
    <source>
        <dbReference type="ARBA" id="ARBA00009277"/>
    </source>
</evidence>
<dbReference type="InterPro" id="IPR036397">
    <property type="entry name" value="RNaseH_sf"/>
</dbReference>
<dbReference type="GO" id="GO:0003676">
    <property type="term" value="F:nucleic acid binding"/>
    <property type="evidence" value="ECO:0007669"/>
    <property type="project" value="InterPro"/>
</dbReference>
<sequence length="503" mass="58248">METKAKVRRDFYVHKKSIKQIVRERQLSRNTVRKILRDDDTSSEYQRTIQPCPVLGNHEPQLVEWLTHDAALPRKQRRNAVRLHQQLSEQGYQGAYDSVQRFVKQWREQARLTRSQAFIPLEFSPGDAMQFDWSMEHVVIGGVAQTIKVGHFRLSYSRKLFLVAFPREQLEMVLEAHNCAFAYFGGSSKRIIYDNPKTIVHRILNGKERDLNKRFARMASHYLFEPVMCNPSAGWEKGQVEKQVQDVRNWIFLPKLKFDSMDKLNAHLQTECDRLARRNHPTMKEKTIAEVFEEERALLIHVRQPFEAYTEHECKASNTSLVRYDRHHYSVDSMAAGCCVTLRAYADRIHIVYKDQLVAEHVRSFKRDGISYDPWHYIEALKRKPGALRDGAPFKQWSDLPPAMARMRRKLATITGGDRQFVLLLCAVSEHGLDPVARACQQALDAGVIQADWILNLLARAEAQEAPEPIDVPQVLMLDEEPVADCDRYNVLLSLQEVSHAIH</sequence>
<dbReference type="GO" id="GO:0015074">
    <property type="term" value="P:DNA integration"/>
    <property type="evidence" value="ECO:0007669"/>
    <property type="project" value="InterPro"/>
</dbReference>
<organism evidence="3 4">
    <name type="scientific">Mariprofundus micogutta</name>
    <dbReference type="NCBI Taxonomy" id="1921010"/>
    <lineage>
        <taxon>Bacteria</taxon>
        <taxon>Pseudomonadati</taxon>
        <taxon>Pseudomonadota</taxon>
        <taxon>Candidatius Mariprofundia</taxon>
        <taxon>Mariprofundales</taxon>
        <taxon>Mariprofundaceae</taxon>
        <taxon>Mariprofundus</taxon>
    </lineage>
</organism>
<name>A0A1L8CRE9_9PROT</name>
<dbReference type="Proteomes" id="UP000231632">
    <property type="component" value="Unassembled WGS sequence"/>
</dbReference>
<dbReference type="SUPFAM" id="SSF53098">
    <property type="entry name" value="Ribonuclease H-like"/>
    <property type="match status" value="1"/>
</dbReference>
<dbReference type="InterPro" id="IPR054353">
    <property type="entry name" value="IstA-like_C"/>
</dbReference>
<protein>
    <submittedName>
        <fullName evidence="3">Integrase core domain protein</fullName>
    </submittedName>
</protein>
<dbReference type="OrthoDB" id="9798623at2"/>
<comment type="similarity">
    <text evidence="1">Belongs to the transposase IS21/IS408/IS1162 family.</text>
</comment>
<dbReference type="NCBIfam" id="NF033546">
    <property type="entry name" value="transpos_IS21"/>
    <property type="match status" value="1"/>
</dbReference>
<dbReference type="EMBL" id="BDFD01000045">
    <property type="protein sequence ID" value="GAV21477.1"/>
    <property type="molecule type" value="Genomic_DNA"/>
</dbReference>